<name>A0ABN9PTI1_9DINO</name>
<protein>
    <submittedName>
        <fullName evidence="2">Uncharacterized protein</fullName>
    </submittedName>
</protein>
<evidence type="ECO:0000256" key="1">
    <source>
        <dbReference type="SAM" id="MobiDB-lite"/>
    </source>
</evidence>
<feature type="non-terminal residue" evidence="2">
    <location>
        <position position="1"/>
    </location>
</feature>
<sequence>CSRRSWASLPCRRRRWRSCGRTWTSSPRPWSAARSTQNSSRWRPRGRTSSSSRPP</sequence>
<accession>A0ABN9PTI1</accession>
<organism evidence="2 3">
    <name type="scientific">Prorocentrum cordatum</name>
    <dbReference type="NCBI Taxonomy" id="2364126"/>
    <lineage>
        <taxon>Eukaryota</taxon>
        <taxon>Sar</taxon>
        <taxon>Alveolata</taxon>
        <taxon>Dinophyceae</taxon>
        <taxon>Prorocentrales</taxon>
        <taxon>Prorocentraceae</taxon>
        <taxon>Prorocentrum</taxon>
    </lineage>
</organism>
<gene>
    <name evidence="2" type="ORF">PCOR1329_LOCUS5299</name>
</gene>
<feature type="non-terminal residue" evidence="2">
    <location>
        <position position="55"/>
    </location>
</feature>
<feature type="region of interest" description="Disordered" evidence="1">
    <location>
        <begin position="20"/>
        <end position="55"/>
    </location>
</feature>
<comment type="caution">
    <text evidence="2">The sequence shown here is derived from an EMBL/GenBank/DDBJ whole genome shotgun (WGS) entry which is preliminary data.</text>
</comment>
<dbReference type="EMBL" id="CAUYUJ010001393">
    <property type="protein sequence ID" value="CAK0795724.1"/>
    <property type="molecule type" value="Genomic_DNA"/>
</dbReference>
<evidence type="ECO:0000313" key="2">
    <source>
        <dbReference type="EMBL" id="CAK0795724.1"/>
    </source>
</evidence>
<evidence type="ECO:0000313" key="3">
    <source>
        <dbReference type="Proteomes" id="UP001189429"/>
    </source>
</evidence>
<keyword evidence="3" id="KW-1185">Reference proteome</keyword>
<proteinExistence type="predicted"/>
<dbReference type="Proteomes" id="UP001189429">
    <property type="component" value="Unassembled WGS sequence"/>
</dbReference>
<reference evidence="2" key="1">
    <citation type="submission" date="2023-10" db="EMBL/GenBank/DDBJ databases">
        <authorList>
            <person name="Chen Y."/>
            <person name="Shah S."/>
            <person name="Dougan E. K."/>
            <person name="Thang M."/>
            <person name="Chan C."/>
        </authorList>
    </citation>
    <scope>NUCLEOTIDE SEQUENCE [LARGE SCALE GENOMIC DNA]</scope>
</reference>